<dbReference type="RefSeq" id="WP_169860017.1">
    <property type="nucleotide sequence ID" value="NZ_CP053021.1"/>
</dbReference>
<evidence type="ECO:0000313" key="2">
    <source>
        <dbReference type="Proteomes" id="UP000502611"/>
    </source>
</evidence>
<gene>
    <name evidence="1" type="ORF">HH800_01845</name>
</gene>
<dbReference type="AlphaFoldDB" id="A0A6M4G1D0"/>
<name>A0A6M4G1D0_SPHYA</name>
<accession>A0A6M4G1D0</accession>
<organism evidence="1 2">
    <name type="scientific">Sphingobium yanoikuyae</name>
    <name type="common">Sphingomonas yanoikuyae</name>
    <dbReference type="NCBI Taxonomy" id="13690"/>
    <lineage>
        <taxon>Bacteria</taxon>
        <taxon>Pseudomonadati</taxon>
        <taxon>Pseudomonadota</taxon>
        <taxon>Alphaproteobacteria</taxon>
        <taxon>Sphingomonadales</taxon>
        <taxon>Sphingomonadaceae</taxon>
        <taxon>Sphingobium</taxon>
    </lineage>
</organism>
<evidence type="ECO:0000313" key="1">
    <source>
        <dbReference type="EMBL" id="QJR01048.1"/>
    </source>
</evidence>
<reference evidence="1 2" key="1">
    <citation type="submission" date="2020-04" db="EMBL/GenBank/DDBJ databases">
        <title>The Whole Genome Analysis of High salt-tolerant Sphingobium yanoikuyae YC-XJ2 with Aryl organophosphorus flame retardants (aryl-OPFRs)-degrading capacity and characteristics of Related phosphotriesterase.</title>
        <authorList>
            <person name="Li X."/>
        </authorList>
    </citation>
    <scope>NUCLEOTIDE SEQUENCE [LARGE SCALE GENOMIC DNA]</scope>
    <source>
        <strain evidence="1 2">YC-XJ2</strain>
    </source>
</reference>
<dbReference type="Proteomes" id="UP000502611">
    <property type="component" value="Chromosome"/>
</dbReference>
<protein>
    <submittedName>
        <fullName evidence="1">Uncharacterized protein</fullName>
    </submittedName>
</protein>
<dbReference type="EMBL" id="CP053021">
    <property type="protein sequence ID" value="QJR01048.1"/>
    <property type="molecule type" value="Genomic_DNA"/>
</dbReference>
<sequence>MLEAYRKELLAAAEADVIKWCGPHDLKIGRNQPDTHWLMLFQGRYGGPVTAEQAHRFLVTFQLTMFRTWDVDAAAEAIRDTSEASEFTPLTAIPALSARLAPLVERSTQETSAASKIATFAQPTTRVYIWDKLATRSARYRDWVRSGGTGRKKLGSLFVHEGRHDYPAYYAACDRAMEDERERPDFIAARDRLIARFRAGDGIMSEAAIATDDFIERRLLDKLMFAEGNLLRRKKGGNDGDDGAPILLAA</sequence>
<proteinExistence type="predicted"/>